<dbReference type="RefSeq" id="WP_244595799.1">
    <property type="nucleotide sequence ID" value="NZ_FNUY01000017.1"/>
</dbReference>
<dbReference type="GO" id="GO:0019150">
    <property type="term" value="F:D-ribulokinase activity"/>
    <property type="evidence" value="ECO:0007669"/>
    <property type="project" value="TreeGrafter"/>
</dbReference>
<evidence type="ECO:0000259" key="4">
    <source>
        <dbReference type="Pfam" id="PF00370"/>
    </source>
</evidence>
<protein>
    <submittedName>
        <fullName evidence="6">FGGY-family pentulose kinase</fullName>
    </submittedName>
</protein>
<feature type="domain" description="Carbohydrate kinase FGGY C-terminal" evidence="5">
    <location>
        <begin position="283"/>
        <end position="480"/>
    </location>
</feature>
<dbReference type="CDD" id="cd07782">
    <property type="entry name" value="ASKHA_NBD_FGGY_D-RBK"/>
    <property type="match status" value="1"/>
</dbReference>
<evidence type="ECO:0000313" key="6">
    <source>
        <dbReference type="EMBL" id="SEG80991.1"/>
    </source>
</evidence>
<evidence type="ECO:0000256" key="1">
    <source>
        <dbReference type="ARBA" id="ARBA00009156"/>
    </source>
</evidence>
<dbReference type="AlphaFoldDB" id="A0A1H6D6V9"/>
<dbReference type="PIRSF" id="PIRSF000538">
    <property type="entry name" value="GlpK"/>
    <property type="match status" value="1"/>
</dbReference>
<dbReference type="Gene3D" id="3.30.420.40">
    <property type="match status" value="1"/>
</dbReference>
<dbReference type="EMBL" id="FNUY01000017">
    <property type="protein sequence ID" value="SEG80991.1"/>
    <property type="molecule type" value="Genomic_DNA"/>
</dbReference>
<evidence type="ECO:0000313" key="7">
    <source>
        <dbReference type="Proteomes" id="UP000236743"/>
    </source>
</evidence>
<evidence type="ECO:0000256" key="3">
    <source>
        <dbReference type="ARBA" id="ARBA00022777"/>
    </source>
</evidence>
<reference evidence="6 7" key="1">
    <citation type="submission" date="2016-10" db="EMBL/GenBank/DDBJ databases">
        <authorList>
            <person name="de Groot N.N."/>
        </authorList>
    </citation>
    <scope>NUCLEOTIDE SEQUENCE [LARGE SCALE GENOMIC DNA]</scope>
    <source>
        <strain evidence="6 7">DSM 26656</strain>
    </source>
</reference>
<organism evidence="6 7">
    <name type="scientific">Bosea lathyri</name>
    <dbReference type="NCBI Taxonomy" id="1036778"/>
    <lineage>
        <taxon>Bacteria</taxon>
        <taxon>Pseudomonadati</taxon>
        <taxon>Pseudomonadota</taxon>
        <taxon>Alphaproteobacteria</taxon>
        <taxon>Hyphomicrobiales</taxon>
        <taxon>Boseaceae</taxon>
        <taxon>Bosea</taxon>
    </lineage>
</organism>
<dbReference type="SUPFAM" id="SSF53067">
    <property type="entry name" value="Actin-like ATPase domain"/>
    <property type="match status" value="2"/>
</dbReference>
<dbReference type="Pfam" id="PF00370">
    <property type="entry name" value="FGGY_N"/>
    <property type="match status" value="1"/>
</dbReference>
<sequence length="534" mass="56952">MTSATVEASYVVAVDVGTGSARAGLFDLGGRQLARAERAIAMRRPQPDWAEQDSTQIWAAVCEAVRDAVTASGIAPAAVCGIGFDATCSLVVRDRAGAPLPVSAGAEPHWDTIVWLDHRATDEAQRCNATGHRVLDFVGGAISPEMETPKLMWLKRHVRESWERAGHFFDLADFLTWRATGGTARSQCTLTCKWTYLPHEGGWQRDFFEAVGIPDMLERGGLPDEVSEIGADLGPLTPGAAAELGLTTRCRVATGLIDAHAGMLGLLGSAAGGSDIDTNVGLIAGTSTCLMALSPELRAVPGVWGPYLGAVLPGLWLNEGGQSATGALLDHIIAWHSAGGEPGPAMHRRISERVDELRRTEGNDFAGGLHVLPDFHGNRSPLAQPNAVGVISGLTLDASFDSLCRLYWRTCVSIALGVRHIIEALNAKGYRNDTLHVAGGHVNNPLLMELYADATGCDVVQPEAGDAVLLGTAMAAASAAGKFGTLPEACLMMLGPARRRSPDAAQRARFDRDYRIFLTMHEQRRELDRLSRST</sequence>
<dbReference type="InterPro" id="IPR006003">
    <property type="entry name" value="FGGY_RbtK-like"/>
</dbReference>
<keyword evidence="3 6" id="KW-0418">Kinase</keyword>
<comment type="similarity">
    <text evidence="1">Belongs to the FGGY kinase family.</text>
</comment>
<dbReference type="Proteomes" id="UP000236743">
    <property type="component" value="Unassembled WGS sequence"/>
</dbReference>
<evidence type="ECO:0000256" key="2">
    <source>
        <dbReference type="ARBA" id="ARBA00022679"/>
    </source>
</evidence>
<gene>
    <name evidence="6" type="ORF">SAMN04488115_11748</name>
</gene>
<dbReference type="NCBIfam" id="TIGR01315">
    <property type="entry name" value="5C_CHO_kinase"/>
    <property type="match status" value="1"/>
</dbReference>
<keyword evidence="2" id="KW-0808">Transferase</keyword>
<feature type="domain" description="Carbohydrate kinase FGGY N-terminal" evidence="4">
    <location>
        <begin position="10"/>
        <end position="265"/>
    </location>
</feature>
<dbReference type="InterPro" id="IPR043129">
    <property type="entry name" value="ATPase_NBD"/>
</dbReference>
<dbReference type="GO" id="GO:0019321">
    <property type="term" value="P:pentose metabolic process"/>
    <property type="evidence" value="ECO:0007669"/>
    <property type="project" value="TreeGrafter"/>
</dbReference>
<dbReference type="Gene3D" id="1.20.58.2240">
    <property type="match status" value="1"/>
</dbReference>
<name>A0A1H6D6V9_9HYPH</name>
<dbReference type="GO" id="GO:0005737">
    <property type="term" value="C:cytoplasm"/>
    <property type="evidence" value="ECO:0007669"/>
    <property type="project" value="TreeGrafter"/>
</dbReference>
<keyword evidence="7" id="KW-1185">Reference proteome</keyword>
<accession>A0A1H6D6V9</accession>
<proteinExistence type="inferred from homology"/>
<dbReference type="InterPro" id="IPR018484">
    <property type="entry name" value="FGGY_N"/>
</dbReference>
<dbReference type="InterPro" id="IPR000577">
    <property type="entry name" value="Carb_kinase_FGGY"/>
</dbReference>
<dbReference type="Pfam" id="PF02782">
    <property type="entry name" value="FGGY_C"/>
    <property type="match status" value="1"/>
</dbReference>
<dbReference type="PANTHER" id="PTHR43435:SF4">
    <property type="entry name" value="FGGY CARBOHYDRATE KINASE DOMAIN-CONTAINING PROTEIN"/>
    <property type="match status" value="1"/>
</dbReference>
<dbReference type="PANTHER" id="PTHR43435">
    <property type="entry name" value="RIBULOKINASE"/>
    <property type="match status" value="1"/>
</dbReference>
<dbReference type="InterPro" id="IPR018485">
    <property type="entry name" value="FGGY_C"/>
</dbReference>
<evidence type="ECO:0000259" key="5">
    <source>
        <dbReference type="Pfam" id="PF02782"/>
    </source>
</evidence>